<accession>A0A4Q4ZL09</accession>
<feature type="transmembrane region" description="Helical" evidence="6">
    <location>
        <begin position="394"/>
        <end position="413"/>
    </location>
</feature>
<feature type="transmembrane region" description="Helical" evidence="6">
    <location>
        <begin position="78"/>
        <end position="97"/>
    </location>
</feature>
<comment type="subcellular location">
    <subcellularLocation>
        <location evidence="1">Membrane</location>
        <topology evidence="1">Multi-pass membrane protein</topology>
    </subcellularLocation>
</comment>
<organism evidence="7 8">
    <name type="scientific">Nocardioides guangzhouensis</name>
    <dbReference type="NCBI Taxonomy" id="2497878"/>
    <lineage>
        <taxon>Bacteria</taxon>
        <taxon>Bacillati</taxon>
        <taxon>Actinomycetota</taxon>
        <taxon>Actinomycetes</taxon>
        <taxon>Propionibacteriales</taxon>
        <taxon>Nocardioidaceae</taxon>
        <taxon>Nocardioides</taxon>
    </lineage>
</organism>
<evidence type="ECO:0000313" key="8">
    <source>
        <dbReference type="Proteomes" id="UP000295198"/>
    </source>
</evidence>
<evidence type="ECO:0000256" key="3">
    <source>
        <dbReference type="ARBA" id="ARBA00022692"/>
    </source>
</evidence>
<keyword evidence="5 6" id="KW-0472">Membrane</keyword>
<evidence type="ECO:0000256" key="4">
    <source>
        <dbReference type="ARBA" id="ARBA00022989"/>
    </source>
</evidence>
<keyword evidence="4 6" id="KW-1133">Transmembrane helix</keyword>
<comment type="caution">
    <text evidence="7">The sequence shown here is derived from an EMBL/GenBank/DDBJ whole genome shotgun (WGS) entry which is preliminary data.</text>
</comment>
<feature type="transmembrane region" description="Helical" evidence="6">
    <location>
        <begin position="229"/>
        <end position="257"/>
    </location>
</feature>
<feature type="transmembrane region" description="Helical" evidence="6">
    <location>
        <begin position="323"/>
        <end position="342"/>
    </location>
</feature>
<evidence type="ECO:0000256" key="6">
    <source>
        <dbReference type="SAM" id="Phobius"/>
    </source>
</evidence>
<feature type="transmembrane region" description="Helical" evidence="6">
    <location>
        <begin position="354"/>
        <end position="374"/>
    </location>
</feature>
<dbReference type="Pfam" id="PF13520">
    <property type="entry name" value="AA_permease_2"/>
    <property type="match status" value="1"/>
</dbReference>
<feature type="transmembrane region" description="Helical" evidence="6">
    <location>
        <begin position="425"/>
        <end position="445"/>
    </location>
</feature>
<feature type="transmembrane region" description="Helical" evidence="6">
    <location>
        <begin position="117"/>
        <end position="136"/>
    </location>
</feature>
<dbReference type="Gene3D" id="1.20.1740.10">
    <property type="entry name" value="Amino acid/polyamine transporter I"/>
    <property type="match status" value="1"/>
</dbReference>
<sequence length="468" mass="49299">MNLWGNFSLGFTYLSPVVGVYSLFAFALGTGGPPMIWAVVLAAVGQLLVALVFGEVVAQFPVSGGIYPWARRLWGRRWAWMTGWVYMIALVVTIASVSYGAGPFVAMLLGIDPTVNITIACALAVIALATVLNLGGTRLLAKVAFFGFAAELAGALVVGGWLLLAHREHGLGVLFDSFGAGGSGSYLPAFLASALIGVYLYYGFEACGDVAEEVRDPGRQIPKSMRMTIYIGGAASFFITLALVLAVPDFGAVISGADPDPVTTVLKDAFGPVGFRLVLAVVLISFVSCALSLQAAASRLIYAYARDEMMPASRLFATFNTKAAVPPYALALAAVLPAVIIIGSKVSADALTKIVSFAALGIYIGFMMVVLAALRARLRGWTPSGKFTLGRWGLAVNVAALVYQVGAALNMAWPRTPDAAWYDNYIVLLSATIVVGVGLVYMTLLKPHLRSEAPHGDATPRVDEVASS</sequence>
<dbReference type="PANTHER" id="PTHR45649:SF26">
    <property type="entry name" value="OS04G0435100 PROTEIN"/>
    <property type="match status" value="1"/>
</dbReference>
<feature type="transmembrane region" description="Helical" evidence="6">
    <location>
        <begin position="143"/>
        <end position="164"/>
    </location>
</feature>
<dbReference type="PANTHER" id="PTHR45649">
    <property type="entry name" value="AMINO-ACID PERMEASE BAT1"/>
    <property type="match status" value="1"/>
</dbReference>
<dbReference type="PIRSF" id="PIRSF006060">
    <property type="entry name" value="AA_transporter"/>
    <property type="match status" value="1"/>
</dbReference>
<feature type="transmembrane region" description="Helical" evidence="6">
    <location>
        <begin position="35"/>
        <end position="57"/>
    </location>
</feature>
<dbReference type="Proteomes" id="UP000295198">
    <property type="component" value="Unassembled WGS sequence"/>
</dbReference>
<dbReference type="EMBL" id="SDKM01000001">
    <property type="protein sequence ID" value="RYP89117.1"/>
    <property type="molecule type" value="Genomic_DNA"/>
</dbReference>
<gene>
    <name evidence="7" type="ORF">EKO23_00980</name>
</gene>
<dbReference type="AlphaFoldDB" id="A0A4Q4ZL09"/>
<proteinExistence type="predicted"/>
<dbReference type="GO" id="GO:0016020">
    <property type="term" value="C:membrane"/>
    <property type="evidence" value="ECO:0007669"/>
    <property type="project" value="UniProtKB-SubCell"/>
</dbReference>
<feature type="transmembrane region" description="Helical" evidence="6">
    <location>
        <begin position="7"/>
        <end position="29"/>
    </location>
</feature>
<name>A0A4Q4ZL09_9ACTN</name>
<dbReference type="InterPro" id="IPR002293">
    <property type="entry name" value="AA/rel_permease1"/>
</dbReference>
<evidence type="ECO:0000256" key="2">
    <source>
        <dbReference type="ARBA" id="ARBA00022448"/>
    </source>
</evidence>
<evidence type="ECO:0000313" key="7">
    <source>
        <dbReference type="EMBL" id="RYP89117.1"/>
    </source>
</evidence>
<feature type="transmembrane region" description="Helical" evidence="6">
    <location>
        <begin position="277"/>
        <end position="302"/>
    </location>
</feature>
<evidence type="ECO:0000256" key="1">
    <source>
        <dbReference type="ARBA" id="ARBA00004141"/>
    </source>
</evidence>
<dbReference type="OrthoDB" id="8274074at2"/>
<keyword evidence="3 6" id="KW-0812">Transmembrane</keyword>
<reference evidence="7 8" key="1">
    <citation type="submission" date="2019-01" db="EMBL/GenBank/DDBJ databases">
        <title>Nocardioides guangzhouensis sp. nov., an actinobacterium isolated from soil.</title>
        <authorList>
            <person name="Fu Y."/>
            <person name="Cai Y."/>
            <person name="Lin Z."/>
            <person name="Chen P."/>
        </authorList>
    </citation>
    <scope>NUCLEOTIDE SEQUENCE [LARGE SCALE GENOMIC DNA]</scope>
    <source>
        <strain evidence="7 8">130</strain>
    </source>
</reference>
<keyword evidence="8" id="KW-1185">Reference proteome</keyword>
<feature type="transmembrane region" description="Helical" evidence="6">
    <location>
        <begin position="184"/>
        <end position="202"/>
    </location>
</feature>
<keyword evidence="2" id="KW-0813">Transport</keyword>
<dbReference type="GO" id="GO:0022857">
    <property type="term" value="F:transmembrane transporter activity"/>
    <property type="evidence" value="ECO:0007669"/>
    <property type="project" value="InterPro"/>
</dbReference>
<evidence type="ECO:0000256" key="5">
    <source>
        <dbReference type="ARBA" id="ARBA00023136"/>
    </source>
</evidence>
<protein>
    <submittedName>
        <fullName evidence="7">Amino acid permease</fullName>
    </submittedName>
</protein>